<evidence type="ECO:0000313" key="13">
    <source>
        <dbReference type="EMBL" id="KAK9508410.1"/>
    </source>
</evidence>
<accession>A0AAW1DIW8</accession>
<dbReference type="InterPro" id="IPR001791">
    <property type="entry name" value="Laminin_G"/>
</dbReference>
<dbReference type="SMART" id="SM00181">
    <property type="entry name" value="EGF"/>
    <property type="match status" value="2"/>
</dbReference>
<feature type="region of interest" description="Disordered" evidence="9">
    <location>
        <begin position="1298"/>
        <end position="1339"/>
    </location>
</feature>
<evidence type="ECO:0000256" key="3">
    <source>
        <dbReference type="ARBA" id="ARBA00022692"/>
    </source>
</evidence>
<comment type="caution">
    <text evidence="8">Lacks conserved residue(s) required for the propagation of feature annotation.</text>
</comment>
<feature type="domain" description="EGF-like" evidence="12">
    <location>
        <begin position="812"/>
        <end position="849"/>
    </location>
</feature>
<dbReference type="FunFam" id="2.10.25.10:FF:000029">
    <property type="entry name" value="neurexin-1 isoform X1"/>
    <property type="match status" value="1"/>
</dbReference>
<dbReference type="InterPro" id="IPR050372">
    <property type="entry name" value="Neurexin-related_CASP"/>
</dbReference>
<feature type="domain" description="Laminin G" evidence="11">
    <location>
        <begin position="12"/>
        <end position="205"/>
    </location>
</feature>
<dbReference type="CDD" id="cd00110">
    <property type="entry name" value="LamG"/>
    <property type="match status" value="5"/>
</dbReference>
<dbReference type="PROSITE" id="PS50025">
    <property type="entry name" value="LAM_G_DOMAIN"/>
    <property type="match status" value="5"/>
</dbReference>
<dbReference type="PANTHER" id="PTHR15036:SF89">
    <property type="entry name" value="NEUREXIN 1, ISOFORM F"/>
    <property type="match status" value="1"/>
</dbReference>
<keyword evidence="3 10" id="KW-0812">Transmembrane</keyword>
<proteinExistence type="predicted"/>
<dbReference type="SMART" id="SM00282">
    <property type="entry name" value="LamG"/>
    <property type="match status" value="5"/>
</dbReference>
<dbReference type="GO" id="GO:0016020">
    <property type="term" value="C:membrane"/>
    <property type="evidence" value="ECO:0007669"/>
    <property type="project" value="UniProtKB-SubCell"/>
</dbReference>
<organism evidence="13 14">
    <name type="scientific">Rhynocoris fuscipes</name>
    <dbReference type="NCBI Taxonomy" id="488301"/>
    <lineage>
        <taxon>Eukaryota</taxon>
        <taxon>Metazoa</taxon>
        <taxon>Ecdysozoa</taxon>
        <taxon>Arthropoda</taxon>
        <taxon>Hexapoda</taxon>
        <taxon>Insecta</taxon>
        <taxon>Pterygota</taxon>
        <taxon>Neoptera</taxon>
        <taxon>Paraneoptera</taxon>
        <taxon>Hemiptera</taxon>
        <taxon>Heteroptera</taxon>
        <taxon>Panheteroptera</taxon>
        <taxon>Cimicomorpha</taxon>
        <taxon>Reduviidae</taxon>
        <taxon>Harpactorinae</taxon>
        <taxon>Harpactorini</taxon>
        <taxon>Rhynocoris</taxon>
    </lineage>
</organism>
<feature type="compositionally biased region" description="Low complexity" evidence="9">
    <location>
        <begin position="1313"/>
        <end position="1324"/>
    </location>
</feature>
<dbReference type="InterPro" id="IPR000742">
    <property type="entry name" value="EGF"/>
</dbReference>
<feature type="domain" description="Laminin G" evidence="11">
    <location>
        <begin position="212"/>
        <end position="391"/>
    </location>
</feature>
<keyword evidence="6 10" id="KW-0472">Membrane</keyword>
<evidence type="ECO:0000259" key="12">
    <source>
        <dbReference type="PROSITE" id="PS50026"/>
    </source>
</evidence>
<keyword evidence="14" id="KW-1185">Reference proteome</keyword>
<keyword evidence="7" id="KW-1015">Disulfide bond</keyword>
<dbReference type="EMBL" id="JAPXFL010000003">
    <property type="protein sequence ID" value="KAK9508410.1"/>
    <property type="molecule type" value="Genomic_DNA"/>
</dbReference>
<evidence type="ECO:0000256" key="5">
    <source>
        <dbReference type="ARBA" id="ARBA00022989"/>
    </source>
</evidence>
<feature type="domain" description="EGF-like" evidence="12">
    <location>
        <begin position="394"/>
        <end position="431"/>
    </location>
</feature>
<feature type="region of interest" description="Disordered" evidence="9">
    <location>
        <begin position="1166"/>
        <end position="1244"/>
    </location>
</feature>
<comment type="subcellular location">
    <subcellularLocation>
        <location evidence="1">Membrane</location>
        <topology evidence="1">Single-pass type I membrane protein</topology>
    </subcellularLocation>
</comment>
<dbReference type="Proteomes" id="UP001461498">
    <property type="component" value="Unassembled WGS sequence"/>
</dbReference>
<evidence type="ECO:0000256" key="4">
    <source>
        <dbReference type="ARBA" id="ARBA00022737"/>
    </source>
</evidence>
<comment type="caution">
    <text evidence="13">The sequence shown here is derived from an EMBL/GenBank/DDBJ whole genome shotgun (WGS) entry which is preliminary data.</text>
</comment>
<protein>
    <recommendedName>
        <fullName evidence="15">Neurexin-1</fullName>
    </recommendedName>
</protein>
<evidence type="ECO:0008006" key="15">
    <source>
        <dbReference type="Google" id="ProtNLM"/>
    </source>
</evidence>
<feature type="region of interest" description="Disordered" evidence="9">
    <location>
        <begin position="1094"/>
        <end position="1124"/>
    </location>
</feature>
<evidence type="ECO:0000256" key="7">
    <source>
        <dbReference type="ARBA" id="ARBA00023157"/>
    </source>
</evidence>
<dbReference type="Pfam" id="PF02210">
    <property type="entry name" value="Laminin_G_2"/>
    <property type="match status" value="5"/>
</dbReference>
<evidence type="ECO:0000256" key="2">
    <source>
        <dbReference type="ARBA" id="ARBA00022536"/>
    </source>
</evidence>
<evidence type="ECO:0000313" key="14">
    <source>
        <dbReference type="Proteomes" id="UP001461498"/>
    </source>
</evidence>
<keyword evidence="5 10" id="KW-1133">Transmembrane helix</keyword>
<feature type="compositionally biased region" description="Low complexity" evidence="9">
    <location>
        <begin position="1166"/>
        <end position="1179"/>
    </location>
</feature>
<dbReference type="InterPro" id="IPR013320">
    <property type="entry name" value="ConA-like_dom_sf"/>
</dbReference>
<feature type="domain" description="Laminin G" evidence="11">
    <location>
        <begin position="434"/>
        <end position="619"/>
    </location>
</feature>
<dbReference type="FunFam" id="2.10.25.10:FF:000015">
    <property type="entry name" value="neurexin-1 isoform X1"/>
    <property type="match status" value="1"/>
</dbReference>
<dbReference type="Gene3D" id="2.10.25.10">
    <property type="entry name" value="Laminin"/>
    <property type="match status" value="2"/>
</dbReference>
<evidence type="ECO:0000256" key="6">
    <source>
        <dbReference type="ARBA" id="ARBA00023136"/>
    </source>
</evidence>
<sequence>MCFLFSDKAPSEATFRGVEYLYYDLSRTGGEPIVSTQDSVSLYFKTRHPSGLLFHTGDNGDYLNLGLREGGVVLSMSLGNGKLDLQIKPKRVRFDDNQWHKVTVHRRVQEISAVTSFCRLSLVVDGVYAEHSNTAGTFTMLSSSRAYIGGTENVLSLTAAKLHNNFVGCLRKVEFNADTLKLNLIELARTGSKLVGVAGHIDFMCQEVEAADPITFTTPASHLILPSWDAPRSGSVSVKLRTTEANGLLMFSRGSNTAHADVFGIELIEGHLWLHLDLGSGPAKVKGTTRRVDDGSWHEMTLKRTGKQGRLTVDGNAADFTTPGDSNQLDLEGGLYVGGLAEGTVTPAYLWTALLGQGFVGCIRDLVLNGKAIDIALFARAQDSGSIQPACHRQSPQCDSQPCMSQGICSEGWNRFVCDCTATTFTGPTCGKEATTLTFNGSQYMTVRLWRELRGEAEEVRLRFRTTRPVGLLLVSSTEQSGDRLQITVTAGRLRLHLRLGDKEKTILCGQGLNDNQWHTLKYSRRTDNIYFQVDDETPVRVEAPLGRGGVLELRSLHVGGLYHDEEEIQMTNSVPNFVGSMQQFTYNGIHYFELARTSQPSSEPIGYQPRISVTATFSKRDHQLVHHPVTFKSKHTFVGLPLLKAYTGPNIYFQFKTREPSGLILYNAGREQDFIAVELANGHIIYTFDLGDGAVKVRDNARGSLNDNKWHSVTIGRPSPKQHTLMVDETYATVTSRGHNDNLDLGGILYLGGLPKDGFSHLPKQIQAKHGYEGCLASLDLNGESPNILEDAVVPSSLVTSGCDGIYLLRPSTKCSHNICANRGVCVQQWNSYTCDCDMTSYTGPKCSEESIAYEFGPNRGLVTYVFPEDRRPEMKSDVLALGFITDQDDAILLRIDSGTSNDYMELEIVEGNIFMVYNMGTNDHPIGEINVKVNDNQYHVIRFTRSGANSTIQVDDYNVQTNHPSGHQLSVFNSQAQIQVGGRWSRAKQRVERPFVGVMAGLVFNGLRILDLAAEQDPRTEVRGDVTLLTGIRDRLHEPYQRMQQTPASGYPGVMDDLVFSGAGSGCNTDDEDQCTPVFETGSGDDLITPVYVPPTRPPITASSKNESKQIGKPCDDEDCFNGSGNGETSIYSTTSKDLAPTLPNFASSTPLDTNYTDSLESVSVSTSSSSGSSTTGVSGGGVTSITENPSTGGGSGRGGTMKISTTSTSTTTTEYHQPIPPMPPPSPFYPVYPRNGNNRDRISSEAAENTALVIGIIAGTMIAIILVILIVLKLKNRSGSAYKVEEAKSSYGAHLNGQLRNGNNNGAGGAASAASLAAKNNNNKKRETKDVKEWYV</sequence>
<dbReference type="SUPFAM" id="SSF49899">
    <property type="entry name" value="Concanavalin A-like lectins/glucanases"/>
    <property type="match status" value="5"/>
</dbReference>
<evidence type="ECO:0000256" key="9">
    <source>
        <dbReference type="SAM" id="MobiDB-lite"/>
    </source>
</evidence>
<feature type="domain" description="Laminin G" evidence="11">
    <location>
        <begin position="856"/>
        <end position="1028"/>
    </location>
</feature>
<dbReference type="PROSITE" id="PS50026">
    <property type="entry name" value="EGF_3"/>
    <property type="match status" value="2"/>
</dbReference>
<feature type="compositionally biased region" description="Basic and acidic residues" evidence="9">
    <location>
        <begin position="1327"/>
        <end position="1339"/>
    </location>
</feature>
<reference evidence="13 14" key="1">
    <citation type="submission" date="2022-12" db="EMBL/GenBank/DDBJ databases">
        <title>Chromosome-level genome assembly of true bugs.</title>
        <authorList>
            <person name="Ma L."/>
            <person name="Li H."/>
        </authorList>
    </citation>
    <scope>NUCLEOTIDE SEQUENCE [LARGE SCALE GENOMIC DNA]</scope>
    <source>
        <strain evidence="13">Lab_2022b</strain>
    </source>
</reference>
<feature type="compositionally biased region" description="Pro residues" evidence="9">
    <location>
        <begin position="1221"/>
        <end position="1233"/>
    </location>
</feature>
<dbReference type="Gene3D" id="2.60.120.200">
    <property type="match status" value="5"/>
</dbReference>
<evidence type="ECO:0000256" key="8">
    <source>
        <dbReference type="PROSITE-ProRule" id="PRU00076"/>
    </source>
</evidence>
<dbReference type="CDD" id="cd00054">
    <property type="entry name" value="EGF_CA"/>
    <property type="match status" value="2"/>
</dbReference>
<keyword evidence="4" id="KW-0677">Repeat</keyword>
<gene>
    <name evidence="13" type="ORF">O3M35_005976</name>
</gene>
<keyword evidence="2 8" id="KW-0245">EGF-like domain</keyword>
<evidence type="ECO:0000259" key="11">
    <source>
        <dbReference type="PROSITE" id="PS50025"/>
    </source>
</evidence>
<feature type="transmembrane region" description="Helical" evidence="10">
    <location>
        <begin position="1254"/>
        <end position="1275"/>
    </location>
</feature>
<feature type="compositionally biased region" description="Low complexity" evidence="9">
    <location>
        <begin position="1207"/>
        <end position="1220"/>
    </location>
</feature>
<dbReference type="PANTHER" id="PTHR15036">
    <property type="entry name" value="PIKACHURIN-LIKE PROTEIN"/>
    <property type="match status" value="1"/>
</dbReference>
<name>A0AAW1DIW8_9HEMI</name>
<evidence type="ECO:0000256" key="10">
    <source>
        <dbReference type="SAM" id="Phobius"/>
    </source>
</evidence>
<evidence type="ECO:0000256" key="1">
    <source>
        <dbReference type="ARBA" id="ARBA00004479"/>
    </source>
</evidence>
<feature type="domain" description="Laminin G" evidence="11">
    <location>
        <begin position="628"/>
        <end position="804"/>
    </location>
</feature>